<evidence type="ECO:0000313" key="1">
    <source>
        <dbReference type="EMBL" id="TKA82534.1"/>
    </source>
</evidence>
<keyword evidence="2" id="KW-1185">Reference proteome</keyword>
<name>A0A4U0XX86_9PEZI</name>
<dbReference type="OrthoDB" id="3800738at2759"/>
<gene>
    <name evidence="1" type="ORF">B0A55_02294</name>
</gene>
<dbReference type="EMBL" id="NAJQ01000032">
    <property type="protein sequence ID" value="TKA82534.1"/>
    <property type="molecule type" value="Genomic_DNA"/>
</dbReference>
<evidence type="ECO:0008006" key="3">
    <source>
        <dbReference type="Google" id="ProtNLM"/>
    </source>
</evidence>
<protein>
    <recommendedName>
        <fullName evidence="3">F-box domain-containing protein</fullName>
    </recommendedName>
</protein>
<comment type="caution">
    <text evidence="1">The sequence shown here is derived from an EMBL/GenBank/DDBJ whole genome shotgun (WGS) entry which is preliminary data.</text>
</comment>
<proteinExistence type="predicted"/>
<accession>A0A4U0XX86</accession>
<dbReference type="Proteomes" id="UP000309340">
    <property type="component" value="Unassembled WGS sequence"/>
</dbReference>
<dbReference type="AlphaFoldDB" id="A0A4U0XX86"/>
<evidence type="ECO:0000313" key="2">
    <source>
        <dbReference type="Proteomes" id="UP000309340"/>
    </source>
</evidence>
<sequence length="247" mass="28214">MSFPAQHIRDHVASSRVFEVSELFEHIMVHVDPRTLLLSQRVAKVFRAKILGSSLLRRKLCLREALIGPIKEWVVDLRLQHRPFIISDRIWGRSPGPPNFPMHVYRRHPFAWNDLLLEGLGLWDAFPRRVYYTPRACFRMTPLLSPQHVHPQYADMYLTSPPMTGLRVRWESTTGAWVMRNLVASDGVGVSFSDLVLSYTAAATQTAASGMAVDVDKSHVELPDGAVVTDWEVWRIEKTGVWPNYNA</sequence>
<reference evidence="1 2" key="1">
    <citation type="submission" date="2017-03" db="EMBL/GenBank/DDBJ databases">
        <title>Genomes of endolithic fungi from Antarctica.</title>
        <authorList>
            <person name="Coleine C."/>
            <person name="Masonjones S."/>
            <person name="Stajich J.E."/>
        </authorList>
    </citation>
    <scope>NUCLEOTIDE SEQUENCE [LARGE SCALE GENOMIC DNA]</scope>
    <source>
        <strain evidence="1 2">CCFEE 5184</strain>
    </source>
</reference>
<organism evidence="1 2">
    <name type="scientific">Friedmanniomyces simplex</name>
    <dbReference type="NCBI Taxonomy" id="329884"/>
    <lineage>
        <taxon>Eukaryota</taxon>
        <taxon>Fungi</taxon>
        <taxon>Dikarya</taxon>
        <taxon>Ascomycota</taxon>
        <taxon>Pezizomycotina</taxon>
        <taxon>Dothideomycetes</taxon>
        <taxon>Dothideomycetidae</taxon>
        <taxon>Mycosphaerellales</taxon>
        <taxon>Teratosphaeriaceae</taxon>
        <taxon>Friedmanniomyces</taxon>
    </lineage>
</organism>